<dbReference type="InterPro" id="IPR018499">
    <property type="entry name" value="Tetraspanin/Peripherin"/>
</dbReference>
<feature type="transmembrane region" description="Helical" evidence="6">
    <location>
        <begin position="285"/>
        <end position="307"/>
    </location>
</feature>
<accession>A0A507C761</accession>
<keyword evidence="2 6" id="KW-0812">Transmembrane</keyword>
<sequence length="498" mass="55569">MSNDLSKREASLRPVTMMPPSVPPSFEVPYRSQPLRSYTGVPQMAAANTTSTDPFANNDNPYGDEEVDITDVVNYNRENQPPLPPTRQQQLGKPPAAPTNANLRRRAASDFPDSSPQPTSSPPPSRNNSRYRNNLTPQQFQAQYIQRVRSRRQDRPLPPTPESARGSTPMTQSSNSTLVNDIGGTASDPATTGTSAPQQQLLQSSPQMNATASFLRVPSLTGAFQYRNMAQSMVDYHYYRKGGSSIHSENQFIQSFTQSIAKTSFNSRMSEKNRRNYWRFGKEKILFLCVNALFTLAGACIFVLTMFSWSDANWYGPLARIAQPDVLAFSTALGILILGMGLIGFIGAFSHNKTMVGFYTLVTVPTFIFILVNLYVSFKWINDPRWETDFAMRYTTEYSNSTRLLIQDKFSCCGFYAAADESVVYDGIRCVQGAQLTLDPTLGPNQFSDNVLSLPCYQPFNDFCHAYLHFVYIVCIGMLPLNLAAFIAGILATNHIYD</sequence>
<evidence type="ECO:0000313" key="7">
    <source>
        <dbReference type="EMBL" id="TPX35341.1"/>
    </source>
</evidence>
<evidence type="ECO:0000256" key="1">
    <source>
        <dbReference type="ARBA" id="ARBA00004141"/>
    </source>
</evidence>
<dbReference type="OrthoDB" id="2156690at2759"/>
<evidence type="ECO:0000256" key="4">
    <source>
        <dbReference type="ARBA" id="ARBA00023136"/>
    </source>
</evidence>
<dbReference type="GO" id="GO:0016020">
    <property type="term" value="C:membrane"/>
    <property type="evidence" value="ECO:0007669"/>
    <property type="project" value="UniProtKB-SubCell"/>
</dbReference>
<gene>
    <name evidence="7" type="ORF">SmJEL517_g02261</name>
</gene>
<feature type="compositionally biased region" description="Basic and acidic residues" evidence="5">
    <location>
        <begin position="1"/>
        <end position="11"/>
    </location>
</feature>
<keyword evidence="3 6" id="KW-1133">Transmembrane helix</keyword>
<comment type="caution">
    <text evidence="7">The sequence shown here is derived from an EMBL/GenBank/DDBJ whole genome shotgun (WGS) entry which is preliminary data.</text>
</comment>
<feature type="region of interest" description="Disordered" evidence="5">
    <location>
        <begin position="1"/>
        <end position="29"/>
    </location>
</feature>
<dbReference type="Proteomes" id="UP000319731">
    <property type="component" value="Unassembled WGS sequence"/>
</dbReference>
<evidence type="ECO:0000256" key="6">
    <source>
        <dbReference type="SAM" id="Phobius"/>
    </source>
</evidence>
<feature type="region of interest" description="Disordered" evidence="5">
    <location>
        <begin position="41"/>
        <end position="133"/>
    </location>
</feature>
<dbReference type="EMBL" id="QEAO01000009">
    <property type="protein sequence ID" value="TPX35341.1"/>
    <property type="molecule type" value="Genomic_DNA"/>
</dbReference>
<dbReference type="STRING" id="1806994.A0A507C761"/>
<dbReference type="RefSeq" id="XP_031025868.1">
    <property type="nucleotide sequence ID" value="XM_031168189.1"/>
</dbReference>
<organism evidence="7 8">
    <name type="scientific">Synchytrium microbalum</name>
    <dbReference type="NCBI Taxonomy" id="1806994"/>
    <lineage>
        <taxon>Eukaryota</taxon>
        <taxon>Fungi</taxon>
        <taxon>Fungi incertae sedis</taxon>
        <taxon>Chytridiomycota</taxon>
        <taxon>Chytridiomycota incertae sedis</taxon>
        <taxon>Chytridiomycetes</taxon>
        <taxon>Synchytriales</taxon>
        <taxon>Synchytriaceae</taxon>
        <taxon>Synchytrium</taxon>
    </lineage>
</organism>
<feature type="transmembrane region" description="Helical" evidence="6">
    <location>
        <begin position="356"/>
        <end position="376"/>
    </location>
</feature>
<protein>
    <recommendedName>
        <fullName evidence="9">Tetraspanin Tsp2</fullName>
    </recommendedName>
</protein>
<comment type="subcellular location">
    <subcellularLocation>
        <location evidence="1">Membrane</location>
        <topology evidence="1">Multi-pass membrane protein</topology>
    </subcellularLocation>
</comment>
<feature type="region of interest" description="Disordered" evidence="5">
    <location>
        <begin position="149"/>
        <end position="204"/>
    </location>
</feature>
<evidence type="ECO:0000256" key="2">
    <source>
        <dbReference type="ARBA" id="ARBA00022692"/>
    </source>
</evidence>
<name>A0A507C761_9FUNG</name>
<evidence type="ECO:0008006" key="9">
    <source>
        <dbReference type="Google" id="ProtNLM"/>
    </source>
</evidence>
<feature type="transmembrane region" description="Helical" evidence="6">
    <location>
        <begin position="327"/>
        <end position="349"/>
    </location>
</feature>
<evidence type="ECO:0000256" key="5">
    <source>
        <dbReference type="SAM" id="MobiDB-lite"/>
    </source>
</evidence>
<dbReference type="GeneID" id="42003486"/>
<feature type="compositionally biased region" description="Polar residues" evidence="5">
    <location>
        <begin position="46"/>
        <end position="60"/>
    </location>
</feature>
<feature type="compositionally biased region" description="Polar residues" evidence="5">
    <location>
        <begin position="165"/>
        <end position="179"/>
    </location>
</feature>
<dbReference type="Pfam" id="PF00335">
    <property type="entry name" value="Tetraspanin"/>
    <property type="match status" value="1"/>
</dbReference>
<dbReference type="AlphaFoldDB" id="A0A507C761"/>
<reference evidence="7 8" key="1">
    <citation type="journal article" date="2019" name="Sci. Rep.">
        <title>Comparative genomics of chytrid fungi reveal insights into the obligate biotrophic and pathogenic lifestyle of Synchytrium endobioticum.</title>
        <authorList>
            <person name="van de Vossenberg B.T.L.H."/>
            <person name="Warris S."/>
            <person name="Nguyen H.D.T."/>
            <person name="van Gent-Pelzer M.P.E."/>
            <person name="Joly D.L."/>
            <person name="van de Geest H.C."/>
            <person name="Bonants P.J.M."/>
            <person name="Smith D.S."/>
            <person name="Levesque C.A."/>
            <person name="van der Lee T.A.J."/>
        </authorList>
    </citation>
    <scope>NUCLEOTIDE SEQUENCE [LARGE SCALE GENOMIC DNA]</scope>
    <source>
        <strain evidence="7 8">JEL517</strain>
    </source>
</reference>
<proteinExistence type="predicted"/>
<keyword evidence="8" id="KW-1185">Reference proteome</keyword>
<keyword evidence="4 6" id="KW-0472">Membrane</keyword>
<feature type="transmembrane region" description="Helical" evidence="6">
    <location>
        <begin position="470"/>
        <end position="492"/>
    </location>
</feature>
<evidence type="ECO:0000313" key="8">
    <source>
        <dbReference type="Proteomes" id="UP000319731"/>
    </source>
</evidence>
<evidence type="ECO:0000256" key="3">
    <source>
        <dbReference type="ARBA" id="ARBA00022989"/>
    </source>
</evidence>